<dbReference type="InterPro" id="IPR029060">
    <property type="entry name" value="PIN-like_dom_sf"/>
</dbReference>
<comment type="caution">
    <text evidence="2">The sequence shown here is derived from an EMBL/GenBank/DDBJ whole genome shotgun (WGS) entry which is preliminary data.</text>
</comment>
<dbReference type="RefSeq" id="WP_064035990.1">
    <property type="nucleotide sequence ID" value="NZ_LUUH01000036.1"/>
</dbReference>
<protein>
    <submittedName>
        <fullName evidence="2">Twitching motility protein PilT</fullName>
    </submittedName>
</protein>
<dbReference type="EMBL" id="LUUH01000036">
    <property type="protein sequence ID" value="OAI06339.1"/>
    <property type="molecule type" value="Genomic_DNA"/>
</dbReference>
<name>A0A177MN93_METMH</name>
<sequence length="137" mass="14927">MRVFFDTSAFVKRYIQEAGTDAVLEWCDRATEIGLSGIALPEIISAFCRLHRERKITDTQYRQLKSLLLADIEDAAICDLTPAVLAQAVSSLETNVLRGMDAIHIGSAVALKADVFISSDKRQLEAAAKAGLNVECA</sequence>
<dbReference type="Pfam" id="PF01850">
    <property type="entry name" value="PIN"/>
    <property type="match status" value="1"/>
</dbReference>
<feature type="domain" description="PIN" evidence="1">
    <location>
        <begin position="3"/>
        <end position="127"/>
    </location>
</feature>
<reference evidence="2 3" key="1">
    <citation type="submission" date="2016-03" db="EMBL/GenBank/DDBJ databases">
        <authorList>
            <person name="Ploux O."/>
        </authorList>
    </citation>
    <scope>NUCLEOTIDE SEQUENCE [LARGE SCALE GENOMIC DNA]</scope>
    <source>
        <strain evidence="2 3">R-45371</strain>
    </source>
</reference>
<evidence type="ECO:0000259" key="1">
    <source>
        <dbReference type="Pfam" id="PF01850"/>
    </source>
</evidence>
<dbReference type="AlphaFoldDB" id="A0A177MN93"/>
<gene>
    <name evidence="2" type="ORF">A1353_08925</name>
</gene>
<dbReference type="SUPFAM" id="SSF88723">
    <property type="entry name" value="PIN domain-like"/>
    <property type="match status" value="1"/>
</dbReference>
<evidence type="ECO:0000313" key="3">
    <source>
        <dbReference type="Proteomes" id="UP000077763"/>
    </source>
</evidence>
<evidence type="ECO:0000313" key="2">
    <source>
        <dbReference type="EMBL" id="OAI06339.1"/>
    </source>
</evidence>
<organism evidence="2 3">
    <name type="scientific">Methylomonas methanica</name>
    <dbReference type="NCBI Taxonomy" id="421"/>
    <lineage>
        <taxon>Bacteria</taxon>
        <taxon>Pseudomonadati</taxon>
        <taxon>Pseudomonadota</taxon>
        <taxon>Gammaproteobacteria</taxon>
        <taxon>Methylococcales</taxon>
        <taxon>Methylococcaceae</taxon>
        <taxon>Methylomonas</taxon>
    </lineage>
</organism>
<accession>A0A177MN93</accession>
<dbReference type="CDD" id="cd09874">
    <property type="entry name" value="PIN_MT3492-like"/>
    <property type="match status" value="1"/>
</dbReference>
<dbReference type="InterPro" id="IPR002716">
    <property type="entry name" value="PIN_dom"/>
</dbReference>
<proteinExistence type="predicted"/>
<dbReference type="Gene3D" id="3.40.50.1010">
    <property type="entry name" value="5'-nuclease"/>
    <property type="match status" value="1"/>
</dbReference>
<dbReference type="Proteomes" id="UP000077763">
    <property type="component" value="Unassembled WGS sequence"/>
</dbReference>